<gene>
    <name evidence="4" type="primary">yrrB_2</name>
    <name evidence="4" type="ORF">LuPra_01689</name>
</gene>
<organism evidence="4 5">
    <name type="scientific">Luteitalea pratensis</name>
    <dbReference type="NCBI Taxonomy" id="1855912"/>
    <lineage>
        <taxon>Bacteria</taxon>
        <taxon>Pseudomonadati</taxon>
        <taxon>Acidobacteriota</taxon>
        <taxon>Vicinamibacteria</taxon>
        <taxon>Vicinamibacterales</taxon>
        <taxon>Vicinamibacteraceae</taxon>
        <taxon>Luteitalea</taxon>
    </lineage>
</organism>
<feature type="repeat" description="TPR" evidence="3">
    <location>
        <begin position="292"/>
        <end position="325"/>
    </location>
</feature>
<reference evidence="5" key="2">
    <citation type="submission" date="2016-04" db="EMBL/GenBank/DDBJ databases">
        <title>First Complete Genome Sequence of a Subdivision 6 Acidobacterium.</title>
        <authorList>
            <person name="Huang S."/>
            <person name="Vieira S."/>
            <person name="Bunk B."/>
            <person name="Riedel T."/>
            <person name="Sproeer C."/>
            <person name="Overmann J."/>
        </authorList>
    </citation>
    <scope>NUCLEOTIDE SEQUENCE [LARGE SCALE GENOMIC DNA]</scope>
    <source>
        <strain evidence="5">DSM 100886 HEG_-6_39</strain>
    </source>
</reference>
<dbReference type="PATRIC" id="fig|1813736.3.peg.1760"/>
<evidence type="ECO:0000256" key="1">
    <source>
        <dbReference type="ARBA" id="ARBA00022737"/>
    </source>
</evidence>
<dbReference type="Proteomes" id="UP000076079">
    <property type="component" value="Chromosome"/>
</dbReference>
<dbReference type="Pfam" id="PF13432">
    <property type="entry name" value="TPR_16"/>
    <property type="match status" value="4"/>
</dbReference>
<proteinExistence type="predicted"/>
<evidence type="ECO:0000313" key="5">
    <source>
        <dbReference type="Proteomes" id="UP000076079"/>
    </source>
</evidence>
<name>A0A143PL48_LUTPR</name>
<dbReference type="EMBL" id="CP015136">
    <property type="protein sequence ID" value="AMY08489.1"/>
    <property type="molecule type" value="Genomic_DNA"/>
</dbReference>
<dbReference type="PROSITE" id="PS50005">
    <property type="entry name" value="TPR"/>
    <property type="match status" value="5"/>
</dbReference>
<feature type="repeat" description="TPR" evidence="3">
    <location>
        <begin position="326"/>
        <end position="359"/>
    </location>
</feature>
<protein>
    <submittedName>
        <fullName evidence="4">TPR repeat-containing protein YrrB</fullName>
    </submittedName>
</protein>
<dbReference type="AlphaFoldDB" id="A0A143PL48"/>
<keyword evidence="1" id="KW-0677">Repeat</keyword>
<keyword evidence="5" id="KW-1185">Reference proteome</keyword>
<dbReference type="KEGG" id="abac:LuPra_01689"/>
<dbReference type="InterPro" id="IPR011990">
    <property type="entry name" value="TPR-like_helical_dom_sf"/>
</dbReference>
<evidence type="ECO:0000256" key="2">
    <source>
        <dbReference type="ARBA" id="ARBA00022803"/>
    </source>
</evidence>
<keyword evidence="2 3" id="KW-0802">TPR repeat</keyword>
<dbReference type="STRING" id="1855912.LuPra_01689"/>
<evidence type="ECO:0000313" key="4">
    <source>
        <dbReference type="EMBL" id="AMY08489.1"/>
    </source>
</evidence>
<feature type="repeat" description="TPR" evidence="3">
    <location>
        <begin position="394"/>
        <end position="427"/>
    </location>
</feature>
<evidence type="ECO:0000256" key="3">
    <source>
        <dbReference type="PROSITE-ProRule" id="PRU00339"/>
    </source>
</evidence>
<sequence>MIAGTRRRAVVRVVLAALVVIGLALAPPADARLQPTGGDSLPRLEMGNFLPAIREQLQQAYAAAEARPADPEAAGALGMALDAYEQYDAAALCYRRAQQLDSQSFRWRFYLGWVQAAQGRHEDAALTLAAALRMHPGYVPAQLRLAASLLAIGKWQESGEVYRAVSAAHPENADAQYGAGRVSAARGDVTAAAAAYLRAVELFPDYGAAHYALALVYRTLGDDERYRQQFRLYEQNRTSVPPLDDPLRGAVARLNMGPVAHIRRGADLERAGRIDEAIQEQQEALRVDARAVQAHINLIALHGRLGQYESAVEHYRAALDIDRNQADLHYNYGVLLLKQRRPQEAEAAFRAALEINPYYADAHVNLGVLAEHQGRLNDAVRHFEDAVANRPNDRAAHFHLGRLRANQAEYDEAITHFLKTLTPEDESTPRYLYALAATYARAGNSAEALRYARTAREQAAARGQAELLASIERDFPALAQR</sequence>
<dbReference type="Gene3D" id="1.25.40.10">
    <property type="entry name" value="Tetratricopeptide repeat domain"/>
    <property type="match status" value="2"/>
</dbReference>
<accession>A0A143PL48</accession>
<dbReference type="SUPFAM" id="SSF48452">
    <property type="entry name" value="TPR-like"/>
    <property type="match status" value="2"/>
</dbReference>
<dbReference type="SMART" id="SM00028">
    <property type="entry name" value="TPR"/>
    <property type="match status" value="10"/>
</dbReference>
<dbReference type="OrthoDB" id="6193797at2"/>
<dbReference type="InterPro" id="IPR019734">
    <property type="entry name" value="TPR_rpt"/>
</dbReference>
<feature type="repeat" description="TPR" evidence="3">
    <location>
        <begin position="173"/>
        <end position="206"/>
    </location>
</feature>
<dbReference type="PANTHER" id="PTHR44858">
    <property type="entry name" value="TETRATRICOPEPTIDE REPEAT PROTEIN 6"/>
    <property type="match status" value="1"/>
</dbReference>
<dbReference type="InterPro" id="IPR050498">
    <property type="entry name" value="Ycf3"/>
</dbReference>
<dbReference type="PANTHER" id="PTHR44858:SF1">
    <property type="entry name" value="UDP-N-ACETYLGLUCOSAMINE--PEPTIDE N-ACETYLGLUCOSAMINYLTRANSFERASE SPINDLY-RELATED"/>
    <property type="match status" value="1"/>
</dbReference>
<reference evidence="4 5" key="1">
    <citation type="journal article" date="2016" name="Genome Announc.">
        <title>First Complete Genome Sequence of a Subdivision 6 Acidobacterium Strain.</title>
        <authorList>
            <person name="Huang S."/>
            <person name="Vieira S."/>
            <person name="Bunk B."/>
            <person name="Riedel T."/>
            <person name="Sproer C."/>
            <person name="Overmann J."/>
        </authorList>
    </citation>
    <scope>NUCLEOTIDE SEQUENCE [LARGE SCALE GENOMIC DNA]</scope>
    <source>
        <strain evidence="5">DSM 100886 HEG_-6_39</strain>
    </source>
</reference>
<feature type="repeat" description="TPR" evidence="3">
    <location>
        <begin position="360"/>
        <end position="393"/>
    </location>
</feature>